<dbReference type="EMBL" id="MSIF01000015">
    <property type="protein sequence ID" value="OLF07529.1"/>
    <property type="molecule type" value="Genomic_DNA"/>
</dbReference>
<keyword evidence="3" id="KW-1185">Reference proteome</keyword>
<dbReference type="Proteomes" id="UP000185696">
    <property type="component" value="Unassembled WGS sequence"/>
</dbReference>
<protein>
    <recommendedName>
        <fullName evidence="1">HTH cro/C1-type domain-containing protein</fullName>
    </recommendedName>
</protein>
<sequence>MADTFGARLREFRVASGLSIAELARRVNYSKGYLSRIENDLQRPTAMLARLCDHLLGTGGALVASLGTPPRDAGPPPDPPDPDDLVVLAFDERELRVQWLPRPTLLSGGGLFGDPLVRGSRPRTDRSTVGVLWSAFDSLRALGTMTSPVVVLGQVITQLNAARMLARDSDDPVRTELRLLSSRLAEYAGWMSQEAGDEAGALRWTDRAVALAESGRDPRLASFALYRRAELAMYRFDAISTIELARLAQADSAAGTRILGLAAQCEAQGHALAGDHAAYQAAIDRAAELLAVPERPGPTPQLGSTSVADQIPLVAGWSLCELGRPGEAAELLDRHAAAIPRTARRARARFGARRALAHAQHGDVDTACTVLRDVLPDAAHVDSATIRVDLRLLTRVLRRWHGHPRVRELQPDLLALLHQPR</sequence>
<dbReference type="GO" id="GO:0003677">
    <property type="term" value="F:DNA binding"/>
    <property type="evidence" value="ECO:0007669"/>
    <property type="project" value="InterPro"/>
</dbReference>
<organism evidence="2 3">
    <name type="scientific">Actinophytocola xinjiangensis</name>
    <dbReference type="NCBI Taxonomy" id="485602"/>
    <lineage>
        <taxon>Bacteria</taxon>
        <taxon>Bacillati</taxon>
        <taxon>Actinomycetota</taxon>
        <taxon>Actinomycetes</taxon>
        <taxon>Pseudonocardiales</taxon>
        <taxon>Pseudonocardiaceae</taxon>
    </lineage>
</organism>
<accession>A0A7Z1AWX8</accession>
<dbReference type="Pfam" id="PF13560">
    <property type="entry name" value="HTH_31"/>
    <property type="match status" value="1"/>
</dbReference>
<evidence type="ECO:0000313" key="3">
    <source>
        <dbReference type="Proteomes" id="UP000185696"/>
    </source>
</evidence>
<dbReference type="RefSeq" id="WP_075135769.1">
    <property type="nucleotide sequence ID" value="NZ_MSIF01000015.1"/>
</dbReference>
<dbReference type="OrthoDB" id="5184419at2"/>
<evidence type="ECO:0000259" key="1">
    <source>
        <dbReference type="PROSITE" id="PS50943"/>
    </source>
</evidence>
<dbReference type="Gene3D" id="1.10.260.40">
    <property type="entry name" value="lambda repressor-like DNA-binding domains"/>
    <property type="match status" value="1"/>
</dbReference>
<dbReference type="SUPFAM" id="SSF47413">
    <property type="entry name" value="lambda repressor-like DNA-binding domains"/>
    <property type="match status" value="1"/>
</dbReference>
<dbReference type="SMART" id="SM00530">
    <property type="entry name" value="HTH_XRE"/>
    <property type="match status" value="1"/>
</dbReference>
<feature type="domain" description="HTH cro/C1-type" evidence="1">
    <location>
        <begin position="9"/>
        <end position="62"/>
    </location>
</feature>
<dbReference type="AlphaFoldDB" id="A0A7Z1AWX8"/>
<dbReference type="InterPro" id="IPR001387">
    <property type="entry name" value="Cro/C1-type_HTH"/>
</dbReference>
<dbReference type="InterPro" id="IPR010982">
    <property type="entry name" value="Lambda_DNA-bd_dom_sf"/>
</dbReference>
<dbReference type="PROSITE" id="PS50943">
    <property type="entry name" value="HTH_CROC1"/>
    <property type="match status" value="1"/>
</dbReference>
<name>A0A7Z1AWX8_9PSEU</name>
<evidence type="ECO:0000313" key="2">
    <source>
        <dbReference type="EMBL" id="OLF07529.1"/>
    </source>
</evidence>
<reference evidence="2 3" key="1">
    <citation type="submission" date="2016-12" db="EMBL/GenBank/DDBJ databases">
        <title>The draft genome sequence of Actinophytocola xinjiangensis.</title>
        <authorList>
            <person name="Wang W."/>
            <person name="Yuan L."/>
        </authorList>
    </citation>
    <scope>NUCLEOTIDE SEQUENCE [LARGE SCALE GENOMIC DNA]</scope>
    <source>
        <strain evidence="2 3">CGMCC 4.4663</strain>
    </source>
</reference>
<comment type="caution">
    <text evidence="2">The sequence shown here is derived from an EMBL/GenBank/DDBJ whole genome shotgun (WGS) entry which is preliminary data.</text>
</comment>
<proteinExistence type="predicted"/>
<gene>
    <name evidence="2" type="ORF">BLA60_26770</name>
</gene>
<dbReference type="CDD" id="cd00093">
    <property type="entry name" value="HTH_XRE"/>
    <property type="match status" value="1"/>
</dbReference>